<evidence type="ECO:0000313" key="1">
    <source>
        <dbReference type="EMBL" id="MDF3834028.1"/>
    </source>
</evidence>
<evidence type="ECO:0000313" key="2">
    <source>
        <dbReference type="Proteomes" id="UP001216674"/>
    </source>
</evidence>
<gene>
    <name evidence="1" type="ORF">P3W85_13845</name>
</gene>
<keyword evidence="2" id="KW-1185">Reference proteome</keyword>
<proteinExistence type="predicted"/>
<protein>
    <submittedName>
        <fullName evidence="1">TraB/GumN family protein</fullName>
    </submittedName>
</protein>
<name>A0ABT6ANQ9_9BURK</name>
<reference evidence="1 2" key="1">
    <citation type="submission" date="2023-03" db="EMBL/GenBank/DDBJ databases">
        <title>Draft assemblies of triclosan tolerant bacteria isolated from returned activated sludge.</title>
        <authorList>
            <person name="Van Hamelsveld S."/>
        </authorList>
    </citation>
    <scope>NUCLEOTIDE SEQUENCE [LARGE SCALE GENOMIC DNA]</scope>
    <source>
        <strain evidence="1 2">GW210010_S58</strain>
    </source>
</reference>
<organism evidence="1 2">
    <name type="scientific">Cupriavidus basilensis</name>
    <dbReference type="NCBI Taxonomy" id="68895"/>
    <lineage>
        <taxon>Bacteria</taxon>
        <taxon>Pseudomonadati</taxon>
        <taxon>Pseudomonadota</taxon>
        <taxon>Betaproteobacteria</taxon>
        <taxon>Burkholderiales</taxon>
        <taxon>Burkholderiaceae</taxon>
        <taxon>Cupriavidus</taxon>
    </lineage>
</organism>
<dbReference type="PANTHER" id="PTHR40590:SF1">
    <property type="entry name" value="CYTOPLASMIC PROTEIN"/>
    <property type="match status" value="1"/>
</dbReference>
<accession>A0ABT6ANQ9</accession>
<dbReference type="Pfam" id="PF01963">
    <property type="entry name" value="TraB_PrgY_gumN"/>
    <property type="match status" value="1"/>
</dbReference>
<dbReference type="InterPro" id="IPR002816">
    <property type="entry name" value="TraB/PrgY/GumN_fam"/>
</dbReference>
<comment type="caution">
    <text evidence="1">The sequence shown here is derived from an EMBL/GenBank/DDBJ whole genome shotgun (WGS) entry which is preliminary data.</text>
</comment>
<dbReference type="RefSeq" id="WP_276265201.1">
    <property type="nucleotide sequence ID" value="NZ_JARJLM010000239.1"/>
</dbReference>
<dbReference type="InterPro" id="IPR047111">
    <property type="entry name" value="YbaP-like"/>
</dbReference>
<dbReference type="Proteomes" id="UP001216674">
    <property type="component" value="Unassembled WGS sequence"/>
</dbReference>
<dbReference type="EMBL" id="JARJLM010000239">
    <property type="protein sequence ID" value="MDF3834028.1"/>
    <property type="molecule type" value="Genomic_DNA"/>
</dbReference>
<sequence>MLWQIRNTEVSLLGSIHVLDAPLSALDPAAEQAYRAAARVVFEVALDQAPDSGPAYFPDGDQLSRHLPHAAFEQVRALWLGHGLPVAELERLRPVFAAMHLQFALAARHGILAEHGVDRYLWLRAAADGRLTDGLEDGNEALRMLQAVPLAEQVAMLMFFAGQPGLAAAEPADMVRWWRQGRAEPFAALLAQRRKQWPQTLAALVDARNRQWLPKILALAADRVPTLIVAGALHLVGETGLPALLAAAGFEVRPALSGVDA</sequence>
<dbReference type="CDD" id="cd14789">
    <property type="entry name" value="Tiki"/>
    <property type="match status" value="1"/>
</dbReference>
<dbReference type="PANTHER" id="PTHR40590">
    <property type="entry name" value="CYTOPLASMIC PROTEIN-RELATED"/>
    <property type="match status" value="1"/>
</dbReference>